<reference evidence="6" key="1">
    <citation type="submission" date="2019-08" db="EMBL/GenBank/DDBJ databases">
        <authorList>
            <person name="Kucharzyk K."/>
            <person name="Murdoch R.W."/>
            <person name="Higgins S."/>
            <person name="Loffler F."/>
        </authorList>
    </citation>
    <scope>NUCLEOTIDE SEQUENCE</scope>
</reference>
<keyword evidence="4 6" id="KW-0808">Transferase</keyword>
<dbReference type="GO" id="GO:0019281">
    <property type="term" value="P:L-methionine biosynthetic process from homoserine via O-succinyl-L-homoserine and cystathionine"/>
    <property type="evidence" value="ECO:0007669"/>
    <property type="project" value="InterPro"/>
</dbReference>
<evidence type="ECO:0000313" key="6">
    <source>
        <dbReference type="EMBL" id="MPM60033.1"/>
    </source>
</evidence>
<dbReference type="GO" id="GO:0008899">
    <property type="term" value="F:homoserine O-succinyltransferase activity"/>
    <property type="evidence" value="ECO:0007669"/>
    <property type="project" value="InterPro"/>
</dbReference>
<name>A0A645BA52_9ZZZZ</name>
<keyword evidence="3" id="KW-0028">Amino-acid biosynthesis</keyword>
<dbReference type="PANTHER" id="PTHR20919">
    <property type="entry name" value="HOMOSERINE O-SUCCINYLTRANSFERASE"/>
    <property type="match status" value="1"/>
</dbReference>
<dbReference type="SUPFAM" id="SSF52317">
    <property type="entry name" value="Class I glutamine amidotransferase-like"/>
    <property type="match status" value="1"/>
</dbReference>
<gene>
    <name evidence="6" type="primary">metAA1_3</name>
    <name evidence="6" type="ORF">SDC9_106880</name>
</gene>
<evidence type="ECO:0000256" key="2">
    <source>
        <dbReference type="ARBA" id="ARBA00022490"/>
    </source>
</evidence>
<dbReference type="EC" id="2.3.1.31" evidence="6"/>
<dbReference type="AlphaFoldDB" id="A0A645BA52"/>
<dbReference type="GO" id="GO:0004414">
    <property type="term" value="F:homoserine O-acetyltransferase activity"/>
    <property type="evidence" value="ECO:0007669"/>
    <property type="project" value="UniProtKB-EC"/>
</dbReference>
<evidence type="ECO:0000256" key="4">
    <source>
        <dbReference type="ARBA" id="ARBA00022679"/>
    </source>
</evidence>
<dbReference type="PANTHER" id="PTHR20919:SF0">
    <property type="entry name" value="HOMOSERINE O-SUCCINYLTRANSFERASE"/>
    <property type="match status" value="1"/>
</dbReference>
<evidence type="ECO:0000256" key="1">
    <source>
        <dbReference type="ARBA" id="ARBA00004496"/>
    </source>
</evidence>
<accession>A0A645BA52</accession>
<organism evidence="6">
    <name type="scientific">bioreactor metagenome</name>
    <dbReference type="NCBI Taxonomy" id="1076179"/>
    <lineage>
        <taxon>unclassified sequences</taxon>
        <taxon>metagenomes</taxon>
        <taxon>ecological metagenomes</taxon>
    </lineage>
</organism>
<dbReference type="InterPro" id="IPR029062">
    <property type="entry name" value="Class_I_gatase-like"/>
</dbReference>
<keyword evidence="2" id="KW-0963">Cytoplasm</keyword>
<dbReference type="EMBL" id="VSSQ01017592">
    <property type="protein sequence ID" value="MPM60033.1"/>
    <property type="molecule type" value="Genomic_DNA"/>
</dbReference>
<evidence type="ECO:0000256" key="3">
    <source>
        <dbReference type="ARBA" id="ARBA00022605"/>
    </source>
</evidence>
<dbReference type="CDD" id="cd03131">
    <property type="entry name" value="GATase1_HTS"/>
    <property type="match status" value="1"/>
</dbReference>
<dbReference type="InterPro" id="IPR005697">
    <property type="entry name" value="HST_MetA"/>
</dbReference>
<comment type="caution">
    <text evidence="6">The sequence shown here is derived from an EMBL/GenBank/DDBJ whole genome shotgun (WGS) entry which is preliminary data.</text>
</comment>
<dbReference type="Gene3D" id="3.40.50.880">
    <property type="match status" value="1"/>
</dbReference>
<dbReference type="InterPro" id="IPR033752">
    <property type="entry name" value="MetA_family"/>
</dbReference>
<sequence>MPIKIPNALPAREILEHENIFTMNENRAQHQDIRPLRIVILNLMPTKVVTETQLFRLLSNTPIQIDITLLKMNTHISKNTPSSHLDSFYKSFDDIKNEKFDGMIITGAPVENLEFEQVDYWDELCDMMRWSKKNVHSTMYICWGAQAGLYFNYGINKYPAEKKVFGVFEHALVNPSHDLVKGFDEVFLAPHSRHSFVSAEDILNCPKVELLSYSDKAGVFLVASKSRRNVFITGHVEYDYDTLMKEYFRDRDKGLDIEMPYNYFPDDDPAKRPLNRWRSHAHLLFANWLNYFVYQETPYDLAQIVQEQ</sequence>
<dbReference type="NCBIfam" id="TIGR01001">
    <property type="entry name" value="metA"/>
    <property type="match status" value="1"/>
</dbReference>
<dbReference type="PIRSF" id="PIRSF000450">
    <property type="entry name" value="H_ser_succinyltr"/>
    <property type="match status" value="1"/>
</dbReference>
<protein>
    <submittedName>
        <fullName evidence="6">Homoserine O-acetyltransferase 1</fullName>
        <ecNumber evidence="6">2.3.1.31</ecNumber>
    </submittedName>
</protein>
<dbReference type="FunFam" id="3.40.50.880:FF:000004">
    <property type="entry name" value="Homoserine O-succinyltransferase"/>
    <property type="match status" value="1"/>
</dbReference>
<dbReference type="HAMAP" id="MF_00295">
    <property type="entry name" value="MetA_acyltransf"/>
    <property type="match status" value="1"/>
</dbReference>
<dbReference type="Pfam" id="PF04204">
    <property type="entry name" value="HTS"/>
    <property type="match status" value="1"/>
</dbReference>
<dbReference type="GO" id="GO:0005737">
    <property type="term" value="C:cytoplasm"/>
    <property type="evidence" value="ECO:0007669"/>
    <property type="project" value="UniProtKB-SubCell"/>
</dbReference>
<proteinExistence type="inferred from homology"/>
<evidence type="ECO:0000256" key="5">
    <source>
        <dbReference type="ARBA" id="ARBA00023315"/>
    </source>
</evidence>
<keyword evidence="5 6" id="KW-0012">Acyltransferase</keyword>
<comment type="subcellular location">
    <subcellularLocation>
        <location evidence="1">Cytoplasm</location>
    </subcellularLocation>
</comment>